<organism evidence="1 2">
    <name type="scientific">Trinickia fusca</name>
    <dbReference type="NCBI Taxonomy" id="2419777"/>
    <lineage>
        <taxon>Bacteria</taxon>
        <taxon>Pseudomonadati</taxon>
        <taxon>Pseudomonadota</taxon>
        <taxon>Betaproteobacteria</taxon>
        <taxon>Burkholderiales</taxon>
        <taxon>Burkholderiaceae</taxon>
        <taxon>Trinickia</taxon>
    </lineage>
</organism>
<dbReference type="AlphaFoldDB" id="A0A494XAF7"/>
<evidence type="ECO:0000313" key="1">
    <source>
        <dbReference type="EMBL" id="RKP44573.1"/>
    </source>
</evidence>
<accession>A0A494XAF7</accession>
<protein>
    <submittedName>
        <fullName evidence="1">Type III secretion protein</fullName>
    </submittedName>
</protein>
<reference evidence="1 2" key="1">
    <citation type="submission" date="2018-10" db="EMBL/GenBank/DDBJ databases">
        <title>Paraburkholderia sp. 7MK8-2, isolated from soil.</title>
        <authorList>
            <person name="Gao Z.-H."/>
            <person name="Qiu L.-H."/>
        </authorList>
    </citation>
    <scope>NUCLEOTIDE SEQUENCE [LARGE SCALE GENOMIC DNA]</scope>
    <source>
        <strain evidence="1 2">7MK8-2</strain>
    </source>
</reference>
<comment type="caution">
    <text evidence="1">The sequence shown here is derived from an EMBL/GenBank/DDBJ whole genome shotgun (WGS) entry which is preliminary data.</text>
</comment>
<proteinExistence type="predicted"/>
<keyword evidence="2" id="KW-1185">Reference proteome</keyword>
<evidence type="ECO:0000313" key="2">
    <source>
        <dbReference type="Proteomes" id="UP000280434"/>
    </source>
</evidence>
<sequence>MYEALQPVAADMVGFEAMLNSTTSPARVTRLMGALDATAQRMSDALGAATEERERRHLQALYLGLHAASRIVQKLAELKSQPDDDR</sequence>
<gene>
    <name evidence="1" type="ORF">D7S89_22095</name>
</gene>
<dbReference type="RefSeq" id="WP_121280996.1">
    <property type="nucleotide sequence ID" value="NZ_RBZV01000012.1"/>
</dbReference>
<dbReference type="OrthoDB" id="9103915at2"/>
<dbReference type="Proteomes" id="UP000280434">
    <property type="component" value="Unassembled WGS sequence"/>
</dbReference>
<name>A0A494XAF7_9BURK</name>
<dbReference type="EMBL" id="RBZV01000012">
    <property type="protein sequence ID" value="RKP44573.1"/>
    <property type="molecule type" value="Genomic_DNA"/>
</dbReference>